<dbReference type="Proteomes" id="UP000289738">
    <property type="component" value="Chromosome B05"/>
</dbReference>
<accession>A0A444Z277</accession>
<name>A0A444Z277_ARAHY</name>
<dbReference type="AlphaFoldDB" id="A0A444Z277"/>
<feature type="region of interest" description="Disordered" evidence="1">
    <location>
        <begin position="153"/>
        <end position="175"/>
    </location>
</feature>
<reference evidence="2 3" key="1">
    <citation type="submission" date="2019-01" db="EMBL/GenBank/DDBJ databases">
        <title>Sequencing of cultivated peanut Arachis hypogaea provides insights into genome evolution and oil improvement.</title>
        <authorList>
            <person name="Chen X."/>
        </authorList>
    </citation>
    <scope>NUCLEOTIDE SEQUENCE [LARGE SCALE GENOMIC DNA]</scope>
    <source>
        <strain evidence="3">cv. Fuhuasheng</strain>
        <tissue evidence="2">Leaves</tissue>
    </source>
</reference>
<organism evidence="2 3">
    <name type="scientific">Arachis hypogaea</name>
    <name type="common">Peanut</name>
    <dbReference type="NCBI Taxonomy" id="3818"/>
    <lineage>
        <taxon>Eukaryota</taxon>
        <taxon>Viridiplantae</taxon>
        <taxon>Streptophyta</taxon>
        <taxon>Embryophyta</taxon>
        <taxon>Tracheophyta</taxon>
        <taxon>Spermatophyta</taxon>
        <taxon>Magnoliopsida</taxon>
        <taxon>eudicotyledons</taxon>
        <taxon>Gunneridae</taxon>
        <taxon>Pentapetalae</taxon>
        <taxon>rosids</taxon>
        <taxon>fabids</taxon>
        <taxon>Fabales</taxon>
        <taxon>Fabaceae</taxon>
        <taxon>Papilionoideae</taxon>
        <taxon>50 kb inversion clade</taxon>
        <taxon>dalbergioids sensu lato</taxon>
        <taxon>Dalbergieae</taxon>
        <taxon>Pterocarpus clade</taxon>
        <taxon>Arachis</taxon>
    </lineage>
</organism>
<sequence>MKQTKKLFYRISISVVCDGKKYDLFVIDNDEDLQVLFHCHRQFSEVRTHELLAKFRDVGSSSGGSNWNRQSVPMAVVSSSTPVVVSSSLPIMVSTRDLVTSPSFTTNLHCDEIAEIGDNKNTPVMIPIFGEVGEPDVVEGVLGDDDDVEPVMIDDGRDDDIGRSIPVGASGSIKL</sequence>
<proteinExistence type="predicted"/>
<evidence type="ECO:0000313" key="3">
    <source>
        <dbReference type="Proteomes" id="UP000289738"/>
    </source>
</evidence>
<protein>
    <submittedName>
        <fullName evidence="2">Uncharacterized protein</fullName>
    </submittedName>
</protein>
<gene>
    <name evidence="2" type="ORF">Ahy_B05g075918</name>
</gene>
<evidence type="ECO:0000256" key="1">
    <source>
        <dbReference type="SAM" id="MobiDB-lite"/>
    </source>
</evidence>
<keyword evidence="3" id="KW-1185">Reference proteome</keyword>
<dbReference type="EMBL" id="SDMP01000015">
    <property type="protein sequence ID" value="RYR08303.1"/>
    <property type="molecule type" value="Genomic_DNA"/>
</dbReference>
<comment type="caution">
    <text evidence="2">The sequence shown here is derived from an EMBL/GenBank/DDBJ whole genome shotgun (WGS) entry which is preliminary data.</text>
</comment>
<evidence type="ECO:0000313" key="2">
    <source>
        <dbReference type="EMBL" id="RYR08303.1"/>
    </source>
</evidence>